<keyword evidence="4" id="KW-1185">Reference proteome</keyword>
<dbReference type="EMBL" id="JAPDMQ010000042">
    <property type="protein sequence ID" value="KAK0538602.1"/>
    <property type="molecule type" value="Genomic_DNA"/>
</dbReference>
<feature type="compositionally biased region" description="Low complexity" evidence="1">
    <location>
        <begin position="1062"/>
        <end position="1073"/>
    </location>
</feature>
<organism evidence="3 4">
    <name type="scientific">Tilletia horrida</name>
    <dbReference type="NCBI Taxonomy" id="155126"/>
    <lineage>
        <taxon>Eukaryota</taxon>
        <taxon>Fungi</taxon>
        <taxon>Dikarya</taxon>
        <taxon>Basidiomycota</taxon>
        <taxon>Ustilaginomycotina</taxon>
        <taxon>Exobasidiomycetes</taxon>
        <taxon>Tilletiales</taxon>
        <taxon>Tilletiaceae</taxon>
        <taxon>Tilletia</taxon>
    </lineage>
</organism>
<dbReference type="PANTHER" id="PTHR28245">
    <property type="entry name" value="ARF3-INTERACTING PROTEIN 1"/>
    <property type="match status" value="1"/>
</dbReference>
<gene>
    <name evidence="3" type="ORF">OC842_001234</name>
</gene>
<feature type="compositionally biased region" description="Pro residues" evidence="1">
    <location>
        <begin position="868"/>
        <end position="880"/>
    </location>
</feature>
<feature type="compositionally biased region" description="Pro residues" evidence="1">
    <location>
        <begin position="978"/>
        <end position="990"/>
    </location>
</feature>
<feature type="region of interest" description="Disordered" evidence="1">
    <location>
        <begin position="1"/>
        <end position="56"/>
    </location>
</feature>
<feature type="compositionally biased region" description="Low complexity" evidence="1">
    <location>
        <begin position="20"/>
        <end position="56"/>
    </location>
</feature>
<feature type="compositionally biased region" description="Low complexity" evidence="1">
    <location>
        <begin position="991"/>
        <end position="1009"/>
    </location>
</feature>
<dbReference type="GO" id="GO:0051666">
    <property type="term" value="P:actin cortical patch localization"/>
    <property type="evidence" value="ECO:0007669"/>
    <property type="project" value="TreeGrafter"/>
</dbReference>
<dbReference type="Pfam" id="PF07792">
    <property type="entry name" value="Afi1"/>
    <property type="match status" value="1"/>
</dbReference>
<comment type="caution">
    <text evidence="3">The sequence shown here is derived from an EMBL/GenBank/DDBJ whole genome shotgun (WGS) entry which is preliminary data.</text>
</comment>
<feature type="compositionally biased region" description="Low complexity" evidence="1">
    <location>
        <begin position="533"/>
        <end position="543"/>
    </location>
</feature>
<feature type="compositionally biased region" description="Pro residues" evidence="1">
    <location>
        <begin position="1010"/>
        <end position="1022"/>
    </location>
</feature>
<evidence type="ECO:0000313" key="3">
    <source>
        <dbReference type="EMBL" id="KAK0538602.1"/>
    </source>
</evidence>
<protein>
    <recommendedName>
        <fullName evidence="2">UDENN domain-containing protein</fullName>
    </recommendedName>
</protein>
<dbReference type="AlphaFoldDB" id="A0AAN6GFF5"/>
<feature type="compositionally biased region" description="Low complexity" evidence="1">
    <location>
        <begin position="1106"/>
        <end position="1131"/>
    </location>
</feature>
<feature type="region of interest" description="Disordered" evidence="1">
    <location>
        <begin position="132"/>
        <end position="184"/>
    </location>
</feature>
<feature type="region of interest" description="Disordered" evidence="1">
    <location>
        <begin position="973"/>
        <end position="1131"/>
    </location>
</feature>
<dbReference type="InterPro" id="IPR052809">
    <property type="entry name" value="Actin_polarity_regulatory"/>
</dbReference>
<feature type="compositionally biased region" description="Low complexity" evidence="1">
    <location>
        <begin position="553"/>
        <end position="562"/>
    </location>
</feature>
<accession>A0AAN6GFF5</accession>
<feature type="compositionally biased region" description="Polar residues" evidence="1">
    <location>
        <begin position="132"/>
        <end position="142"/>
    </location>
</feature>
<evidence type="ECO:0000313" key="4">
    <source>
        <dbReference type="Proteomes" id="UP001176521"/>
    </source>
</evidence>
<feature type="region of interest" description="Disordered" evidence="1">
    <location>
        <begin position="530"/>
        <end position="580"/>
    </location>
</feature>
<feature type="compositionally biased region" description="Pro residues" evidence="1">
    <location>
        <begin position="906"/>
        <end position="919"/>
    </location>
</feature>
<evidence type="ECO:0000259" key="2">
    <source>
        <dbReference type="PROSITE" id="PS50211"/>
    </source>
</evidence>
<feature type="compositionally biased region" description="Low complexity" evidence="1">
    <location>
        <begin position="1087"/>
        <end position="1097"/>
    </location>
</feature>
<feature type="compositionally biased region" description="Low complexity" evidence="1">
    <location>
        <begin position="1"/>
        <end position="12"/>
    </location>
</feature>
<dbReference type="PANTHER" id="PTHR28245:SF1">
    <property type="entry name" value="ARF3-INTERACTING PROTEIN 1"/>
    <property type="match status" value="1"/>
</dbReference>
<reference evidence="3" key="1">
    <citation type="journal article" date="2023" name="PhytoFront">
        <title>Draft Genome Resources of Seven Strains of Tilletia horrida, Causal Agent of Kernel Smut of Rice.</title>
        <authorList>
            <person name="Khanal S."/>
            <person name="Antony Babu S."/>
            <person name="Zhou X.G."/>
        </authorList>
    </citation>
    <scope>NUCLEOTIDE SEQUENCE</scope>
    <source>
        <strain evidence="3">TX3</strain>
    </source>
</reference>
<dbReference type="PROSITE" id="PS50211">
    <property type="entry name" value="DENN"/>
    <property type="match status" value="1"/>
</dbReference>
<evidence type="ECO:0000256" key="1">
    <source>
        <dbReference type="SAM" id="MobiDB-lite"/>
    </source>
</evidence>
<feature type="domain" description="UDENN" evidence="2">
    <location>
        <begin position="75"/>
        <end position="674"/>
    </location>
</feature>
<proteinExistence type="predicted"/>
<dbReference type="Pfam" id="PF08616">
    <property type="entry name" value="SPA"/>
    <property type="match status" value="1"/>
</dbReference>
<dbReference type="InterPro" id="IPR037516">
    <property type="entry name" value="Tripartite_DENN"/>
</dbReference>
<sequence>MATATTAAAAAAPPSPPTPAAISAVPAQGEESPAAAAPVPAPAPAATATPAADNNDTASAAGSNLILPLRNKHCHFVLLAEFDIDRGSTLAHQYPATIGHDDHILAELMLPDGAHARSEDWTVFFLKQTSPRARQKSVSGKDSTGADAANGRSSDDTAAEEDGEIGKAKAVGSRPGTGGSSSSADSDIVYVLNLVRTKHDNTVRRGAMVKAMCIGTSHPFIQIFKPVLLLALDDYFANPGIDCLARLYEAINNMDLTGMPSFSVPEKLILRASERRDLFEERFVAAGRKDEKELSTATKDTHFFDTSITFRQLSIPIRLPLTTFPEEVGEYSLLKFMQTFANSTPVGPQHPHLHSNGALTHPIVLLFNAMATQKRVIFLGHGQPANDVATFVLAACALGSGCGSVFRGFTARAFPYANLTSLDEMEKVPGYIAGVTNPRFEDLPAWDVICNIETGKITVSKDIEPAPPYGTPTAHSHAHSRQGLARDHFSSGSLSYASGSFGNIQALQAAGAGSNTGTVSSTPAGAMIKEEGGQTTSTSGSSSRAPSEVDAQSISGGYSAASVGGGGGGMGTLSRTGTTLSSGKEKAIHIEGRPDALDNVLIEDLMSAIQSRYGEAYVRARMVDYASLFGRIVSRHEEHFWGHTKIGWPSQPFLNGQLGSGLVYADREMEMREISVNAMRAEGWRASSAYPLFRQDAIHREVTREIRSFDVLHQIQRLRRAKQLSHGESDLIYSAIARAVRTPEQIVELLSYLPAHNGGLNPLAYGLYHPVPTVRNGMVDFFANLCSHPVARKFVGQLSTFHRLALARLLHEREVAQVHAQTMRLAQAQGQGGPNGMLPGPPGGGLATMRLRAESSAPIPAALSSPPLSAPPSAPPPPVPTSASTANGSANASAGAGTAVHEPHTQSPPPPPPAPPMPPFSAVVEGVKMEARGSAGTQGSSPAQSQRRVSNAASVASLGAAAQASAAAAAAAGGMASPPLPTSAPPPIPIAIPVSASTPAQASSASSPPRAAPPPPPPPPPHQHPHPVGVSTRLALRNRANSSVSTQGSVGSRGEGATTVSAAAAAAAAANAAAGGGGQVPPVPRMSLQQQQQQQLGVPGGGSSPGGSASVAGSPALSRTTTTTSTSSAAA</sequence>
<feature type="region of interest" description="Disordered" evidence="1">
    <location>
        <begin position="821"/>
        <end position="921"/>
    </location>
</feature>
<name>A0AAN6GFF5_9BASI</name>
<dbReference type="InterPro" id="IPR012860">
    <property type="entry name" value="Afi1_N"/>
</dbReference>
<feature type="compositionally biased region" description="Low complexity" evidence="1">
    <location>
        <begin position="881"/>
        <end position="899"/>
    </location>
</feature>
<dbReference type="GO" id="GO:0005886">
    <property type="term" value="C:plasma membrane"/>
    <property type="evidence" value="ECO:0007669"/>
    <property type="project" value="TreeGrafter"/>
</dbReference>
<dbReference type="Proteomes" id="UP001176521">
    <property type="component" value="Unassembled WGS sequence"/>
</dbReference>
<feature type="compositionally biased region" description="Low complexity" evidence="1">
    <location>
        <begin position="854"/>
        <end position="867"/>
    </location>
</feature>
<feature type="compositionally biased region" description="Polar residues" evidence="1">
    <location>
        <begin position="1039"/>
        <end position="1050"/>
    </location>
</feature>